<comment type="similarity">
    <text evidence="2">Belongs to the acyltransferase 3 family.</text>
</comment>
<comment type="caution">
    <text evidence="10">The sequence shown here is derived from an EMBL/GenBank/DDBJ whole genome shotgun (WGS) entry which is preliminary data.</text>
</comment>
<feature type="transmembrane region" description="Helical" evidence="8">
    <location>
        <begin position="258"/>
        <end position="278"/>
    </location>
</feature>
<keyword evidence="10" id="KW-0012">Acyltransferase</keyword>
<comment type="subcellular location">
    <subcellularLocation>
        <location evidence="1">Cell membrane</location>
        <topology evidence="1">Multi-pass membrane protein</topology>
    </subcellularLocation>
</comment>
<feature type="transmembrane region" description="Helical" evidence="8">
    <location>
        <begin position="166"/>
        <end position="188"/>
    </location>
</feature>
<keyword evidence="4 8" id="KW-0812">Transmembrane</keyword>
<feature type="transmembrane region" description="Helical" evidence="8">
    <location>
        <begin position="82"/>
        <end position="107"/>
    </location>
</feature>
<evidence type="ECO:0000256" key="5">
    <source>
        <dbReference type="ARBA" id="ARBA00022989"/>
    </source>
</evidence>
<name>A0ABU7SP26_9ACTN</name>
<evidence type="ECO:0000256" key="1">
    <source>
        <dbReference type="ARBA" id="ARBA00004651"/>
    </source>
</evidence>
<dbReference type="PANTHER" id="PTHR40074:SF2">
    <property type="entry name" value="O-ACETYLTRANSFERASE WECH"/>
    <property type="match status" value="1"/>
</dbReference>
<evidence type="ECO:0000256" key="2">
    <source>
        <dbReference type="ARBA" id="ARBA00007400"/>
    </source>
</evidence>
<evidence type="ECO:0000313" key="10">
    <source>
        <dbReference type="EMBL" id="MEE6311670.1"/>
    </source>
</evidence>
<feature type="transmembrane region" description="Helical" evidence="8">
    <location>
        <begin position="127"/>
        <end position="146"/>
    </location>
</feature>
<dbReference type="Proteomes" id="UP001339911">
    <property type="component" value="Unassembled WGS sequence"/>
</dbReference>
<evidence type="ECO:0000313" key="11">
    <source>
        <dbReference type="Proteomes" id="UP001339911"/>
    </source>
</evidence>
<feature type="transmembrane region" description="Helical" evidence="8">
    <location>
        <begin position="325"/>
        <end position="344"/>
    </location>
</feature>
<evidence type="ECO:0000256" key="6">
    <source>
        <dbReference type="ARBA" id="ARBA00023136"/>
    </source>
</evidence>
<dbReference type="PANTHER" id="PTHR40074">
    <property type="entry name" value="O-ACETYLTRANSFERASE WECH"/>
    <property type="match status" value="1"/>
</dbReference>
<accession>A0ABU7SP26</accession>
<feature type="transmembrane region" description="Helical" evidence="8">
    <location>
        <begin position="290"/>
        <end position="313"/>
    </location>
</feature>
<feature type="transmembrane region" description="Helical" evidence="8">
    <location>
        <begin position="51"/>
        <end position="70"/>
    </location>
</feature>
<evidence type="ECO:0000256" key="3">
    <source>
        <dbReference type="ARBA" id="ARBA00022475"/>
    </source>
</evidence>
<evidence type="ECO:0000259" key="9">
    <source>
        <dbReference type="Pfam" id="PF01757"/>
    </source>
</evidence>
<keyword evidence="10" id="KW-0808">Transferase</keyword>
<reference evidence="10 11" key="1">
    <citation type="submission" date="2024-01" db="EMBL/GenBank/DDBJ databases">
        <title>Genome insights into Plantactinospora veratri sp. nov.</title>
        <authorList>
            <person name="Wang L."/>
        </authorList>
    </citation>
    <scope>NUCLEOTIDE SEQUENCE [LARGE SCALE GENOMIC DNA]</scope>
    <source>
        <strain evidence="10 11">NEAU-FHS4</strain>
    </source>
</reference>
<feature type="transmembrane region" description="Helical" evidence="8">
    <location>
        <begin position="364"/>
        <end position="386"/>
    </location>
</feature>
<feature type="region of interest" description="Disordered" evidence="7">
    <location>
        <begin position="1"/>
        <end position="34"/>
    </location>
</feature>
<gene>
    <name evidence="10" type="ORF">V1634_33080</name>
</gene>
<feature type="transmembrane region" description="Helical" evidence="8">
    <location>
        <begin position="227"/>
        <end position="246"/>
    </location>
</feature>
<keyword evidence="5 8" id="KW-1133">Transmembrane helix</keyword>
<organism evidence="10 11">
    <name type="scientific">Plantactinospora veratri</name>
    <dbReference type="NCBI Taxonomy" id="1436122"/>
    <lineage>
        <taxon>Bacteria</taxon>
        <taxon>Bacillati</taxon>
        <taxon>Actinomycetota</taxon>
        <taxon>Actinomycetes</taxon>
        <taxon>Micromonosporales</taxon>
        <taxon>Micromonosporaceae</taxon>
        <taxon>Plantactinospora</taxon>
    </lineage>
</organism>
<proteinExistence type="inferred from homology"/>
<dbReference type="EMBL" id="JAZGQL010000036">
    <property type="protein sequence ID" value="MEE6311670.1"/>
    <property type="molecule type" value="Genomic_DNA"/>
</dbReference>
<sequence>MRMPAQPELPTQDASVTETGASAPTPPADAPVTAGVAAGGGRPVRQYGLDALRVLAVCGVVAVHVIGLVLGHDDLRHTLAWWTAAAIDLGATWTVPVFVMISGALTLAPRAHAAGPVAFYRKRFVRIVPALVVWHLVYLVGVRMLWRGEELTLTLLARNLMDARVFTALYFLWLIAGLYLVAPVLAAFLKDGGRRRAMILAGVALAFTLVTFAVSGMATMIGAPRPIHLGALTMWWPYVGYFLAGWALHRVVLGRRGLLLAGVLAVLLMAEAVWQWGVSPEHRWLQTLLPVGYLGGTVAVAAICLFLLAVGIGARVTPSERSGRLLVRLSDASFGVFLVHLLVLELLRQTVPEVAEGRSLPLMLGAYLVILVVSFAASLGAARVPYLRAIV</sequence>
<dbReference type="RefSeq" id="WP_331211554.1">
    <property type="nucleotide sequence ID" value="NZ_JAZGQL010000036.1"/>
</dbReference>
<keyword evidence="3" id="KW-1003">Cell membrane</keyword>
<dbReference type="InterPro" id="IPR002656">
    <property type="entry name" value="Acyl_transf_3_dom"/>
</dbReference>
<feature type="domain" description="Acyltransferase 3" evidence="9">
    <location>
        <begin position="47"/>
        <end position="378"/>
    </location>
</feature>
<protein>
    <submittedName>
        <fullName evidence="10">Acyltransferase family protein</fullName>
    </submittedName>
</protein>
<keyword evidence="11" id="KW-1185">Reference proteome</keyword>
<evidence type="ECO:0000256" key="4">
    <source>
        <dbReference type="ARBA" id="ARBA00022692"/>
    </source>
</evidence>
<keyword evidence="6 8" id="KW-0472">Membrane</keyword>
<dbReference type="Pfam" id="PF01757">
    <property type="entry name" value="Acyl_transf_3"/>
    <property type="match status" value="1"/>
</dbReference>
<dbReference type="GO" id="GO:0016746">
    <property type="term" value="F:acyltransferase activity"/>
    <property type="evidence" value="ECO:0007669"/>
    <property type="project" value="UniProtKB-KW"/>
</dbReference>
<evidence type="ECO:0000256" key="7">
    <source>
        <dbReference type="SAM" id="MobiDB-lite"/>
    </source>
</evidence>
<feature type="transmembrane region" description="Helical" evidence="8">
    <location>
        <begin position="200"/>
        <end position="221"/>
    </location>
</feature>
<evidence type="ECO:0000256" key="8">
    <source>
        <dbReference type="SAM" id="Phobius"/>
    </source>
</evidence>